<keyword evidence="1" id="KW-0121">Carboxypeptidase</keyword>
<dbReference type="AlphaFoldDB" id="A0A6J6GLP7"/>
<dbReference type="GO" id="GO:0008360">
    <property type="term" value="P:regulation of cell shape"/>
    <property type="evidence" value="ECO:0007669"/>
    <property type="project" value="UniProtKB-KW"/>
</dbReference>
<dbReference type="InterPro" id="IPR023346">
    <property type="entry name" value="Lysozyme-like_dom_sf"/>
</dbReference>
<dbReference type="GO" id="GO:0008955">
    <property type="term" value="F:peptidoglycan glycosyltransferase activity"/>
    <property type="evidence" value="ECO:0007669"/>
    <property type="project" value="UniProtKB-EC"/>
</dbReference>
<dbReference type="FunFam" id="1.10.3810.10:FF:000001">
    <property type="entry name" value="Penicillin-binding protein 1A"/>
    <property type="match status" value="1"/>
</dbReference>
<keyword evidence="7" id="KW-0573">Peptidoglycan synthesis</keyword>
<evidence type="ECO:0000256" key="4">
    <source>
        <dbReference type="ARBA" id="ARBA00022679"/>
    </source>
</evidence>
<dbReference type="InterPro" id="IPR050396">
    <property type="entry name" value="Glycosyltr_51/Transpeptidase"/>
</dbReference>
<name>A0A6J6GLP7_9ZZZZ</name>
<evidence type="ECO:0000256" key="6">
    <source>
        <dbReference type="ARBA" id="ARBA00022960"/>
    </source>
</evidence>
<gene>
    <name evidence="16" type="ORF">UFOPK1811_00893</name>
</gene>
<keyword evidence="2" id="KW-0645">Protease</keyword>
<keyword evidence="9" id="KW-0961">Cell wall biogenesis/degradation</keyword>
<dbReference type="EC" id="2.4.99.28" evidence="10"/>
<evidence type="ECO:0000256" key="2">
    <source>
        <dbReference type="ARBA" id="ARBA00022670"/>
    </source>
</evidence>
<dbReference type="InterPro" id="IPR001264">
    <property type="entry name" value="Glyco_trans_51"/>
</dbReference>
<evidence type="ECO:0000256" key="1">
    <source>
        <dbReference type="ARBA" id="ARBA00022645"/>
    </source>
</evidence>
<evidence type="ECO:0000256" key="13">
    <source>
        <dbReference type="SAM" id="Phobius"/>
    </source>
</evidence>
<dbReference type="InterPro" id="IPR012338">
    <property type="entry name" value="Beta-lactam/transpept-like"/>
</dbReference>
<dbReference type="GO" id="GO:0009252">
    <property type="term" value="P:peptidoglycan biosynthetic process"/>
    <property type="evidence" value="ECO:0007669"/>
    <property type="project" value="UniProtKB-KW"/>
</dbReference>
<dbReference type="Gene3D" id="1.10.3810.10">
    <property type="entry name" value="Biosynthetic peptidoglycan transglycosylase-like"/>
    <property type="match status" value="1"/>
</dbReference>
<feature type="transmembrane region" description="Helical" evidence="13">
    <location>
        <begin position="23"/>
        <end position="48"/>
    </location>
</feature>
<evidence type="ECO:0000256" key="11">
    <source>
        <dbReference type="ARBA" id="ARBA00049902"/>
    </source>
</evidence>
<keyword evidence="3" id="KW-0328">Glycosyltransferase</keyword>
<organism evidence="16">
    <name type="scientific">freshwater metagenome</name>
    <dbReference type="NCBI Taxonomy" id="449393"/>
    <lineage>
        <taxon>unclassified sequences</taxon>
        <taxon>metagenomes</taxon>
        <taxon>ecological metagenomes</taxon>
    </lineage>
</organism>
<reference evidence="16" key="1">
    <citation type="submission" date="2020-05" db="EMBL/GenBank/DDBJ databases">
        <authorList>
            <person name="Chiriac C."/>
            <person name="Salcher M."/>
            <person name="Ghai R."/>
            <person name="Kavagutti S V."/>
        </authorList>
    </citation>
    <scope>NUCLEOTIDE SEQUENCE</scope>
</reference>
<protein>
    <recommendedName>
        <fullName evidence="10">peptidoglycan glycosyltransferase</fullName>
        <ecNumber evidence="10">2.4.99.28</ecNumber>
    </recommendedName>
</protein>
<evidence type="ECO:0000256" key="9">
    <source>
        <dbReference type="ARBA" id="ARBA00023316"/>
    </source>
</evidence>
<evidence type="ECO:0000256" key="12">
    <source>
        <dbReference type="SAM" id="MobiDB-lite"/>
    </source>
</evidence>
<feature type="domain" description="Glycosyl transferase family 51" evidence="15">
    <location>
        <begin position="71"/>
        <end position="247"/>
    </location>
</feature>
<evidence type="ECO:0000256" key="5">
    <source>
        <dbReference type="ARBA" id="ARBA00022801"/>
    </source>
</evidence>
<evidence type="ECO:0000256" key="8">
    <source>
        <dbReference type="ARBA" id="ARBA00023268"/>
    </source>
</evidence>
<dbReference type="EMBL" id="CAEZUJ010000032">
    <property type="protein sequence ID" value="CAB4602281.1"/>
    <property type="molecule type" value="Genomic_DNA"/>
</dbReference>
<feature type="region of interest" description="Disordered" evidence="12">
    <location>
        <begin position="629"/>
        <end position="666"/>
    </location>
</feature>
<keyword evidence="13" id="KW-1133">Transmembrane helix</keyword>
<dbReference type="SUPFAM" id="SSF53955">
    <property type="entry name" value="Lysozyme-like"/>
    <property type="match status" value="1"/>
</dbReference>
<dbReference type="GO" id="GO:0008658">
    <property type="term" value="F:penicillin binding"/>
    <property type="evidence" value="ECO:0007669"/>
    <property type="project" value="InterPro"/>
</dbReference>
<keyword evidence="4" id="KW-0808">Transferase</keyword>
<sequence>MPARGKASSKKRRRRNRVSAKRILLRWIMVFGGLGFVAVSALIVYSYFTVSIPDPNAYVTSQATILQYDDGSEIGRLGAQNRTSVPLAKIPIELRHAVLAAEDRKFYTNHAISPTGILRAFYLMARGGAVQGGSTITQQYAKTAFLSREQTIKRKLKELIIAIKLENQLSKDEILETYLNTIYFGRGAYGVQTAAQQYFGLDVDQLSVRQCAVLASVLRSPGYYDPGLRDGNLERLTARYNYTITAMVAADWADKKYLKMKKLPAIKPRLSSGILAGPKGYLVAAIQAELNKLGFPDEKLMIGGLIVKTTLNRQAQIAAINAVDTQGPKTGPANLHIGLASVRPGTGAIVAMYGGKDYLKRQLNDATQGIAQAGSTFKPFALIAALEQGVSLNTLWDGDSPQIFDDAGKPYEVGNFALKSFGEISLLKATASSVNTVYVPLGIYAGPDNVIDAARRAGIPKSVEMVATPSVVLGVASPRVIDVAAAFATFASQGVYAKPYLVQEVSGRNKGLLYQATPTGQEVFAKDVMADLTYALQEVVRTGSGFAAKKLGRPSAGKTGTSQENASAWYSGFTPQLATSVGFYRDDATESLRGTGGLKTVTGGSFPARIWTAYMKGALKGEPILDFPEPAYIGGQEPTPGPNSVEVIPTPQPTPAVPLPAATPKN</sequence>
<dbReference type="Gene3D" id="3.40.710.10">
    <property type="entry name" value="DD-peptidase/beta-lactamase superfamily"/>
    <property type="match status" value="1"/>
</dbReference>
<evidence type="ECO:0000256" key="7">
    <source>
        <dbReference type="ARBA" id="ARBA00022984"/>
    </source>
</evidence>
<keyword evidence="5" id="KW-0378">Hydrolase</keyword>
<keyword evidence="6" id="KW-0133">Cell shape</keyword>
<dbReference type="GO" id="GO:0071555">
    <property type="term" value="P:cell wall organization"/>
    <property type="evidence" value="ECO:0007669"/>
    <property type="project" value="UniProtKB-KW"/>
</dbReference>
<proteinExistence type="predicted"/>
<dbReference type="InterPro" id="IPR036950">
    <property type="entry name" value="PBP_transglycosylase"/>
</dbReference>
<dbReference type="GO" id="GO:0004180">
    <property type="term" value="F:carboxypeptidase activity"/>
    <property type="evidence" value="ECO:0007669"/>
    <property type="project" value="UniProtKB-KW"/>
</dbReference>
<dbReference type="PANTHER" id="PTHR32282:SF34">
    <property type="entry name" value="PENICILLIN-BINDING PROTEIN 1A"/>
    <property type="match status" value="1"/>
</dbReference>
<evidence type="ECO:0000313" key="16">
    <source>
        <dbReference type="EMBL" id="CAB4602281.1"/>
    </source>
</evidence>
<dbReference type="GO" id="GO:0030288">
    <property type="term" value="C:outer membrane-bounded periplasmic space"/>
    <property type="evidence" value="ECO:0007669"/>
    <property type="project" value="TreeGrafter"/>
</dbReference>
<keyword evidence="13" id="KW-0812">Transmembrane</keyword>
<dbReference type="SUPFAM" id="SSF56601">
    <property type="entry name" value="beta-lactamase/transpeptidase-like"/>
    <property type="match status" value="1"/>
</dbReference>
<keyword evidence="13" id="KW-0472">Membrane</keyword>
<evidence type="ECO:0000259" key="15">
    <source>
        <dbReference type="Pfam" id="PF00912"/>
    </source>
</evidence>
<evidence type="ECO:0000256" key="3">
    <source>
        <dbReference type="ARBA" id="ARBA00022676"/>
    </source>
</evidence>
<dbReference type="PANTHER" id="PTHR32282">
    <property type="entry name" value="BINDING PROTEIN TRANSPEPTIDASE, PUTATIVE-RELATED"/>
    <property type="match status" value="1"/>
</dbReference>
<comment type="catalytic activity">
    <reaction evidence="11">
        <text>[GlcNAc-(1-&gt;4)-Mur2Ac(oyl-L-Ala-gamma-D-Glu-L-Lys-D-Ala-D-Ala)](n)-di-trans,octa-cis-undecaprenyl diphosphate + beta-D-GlcNAc-(1-&gt;4)-Mur2Ac(oyl-L-Ala-gamma-D-Glu-L-Lys-D-Ala-D-Ala)-di-trans,octa-cis-undecaprenyl diphosphate = [GlcNAc-(1-&gt;4)-Mur2Ac(oyl-L-Ala-gamma-D-Glu-L-Lys-D-Ala-D-Ala)](n+1)-di-trans,octa-cis-undecaprenyl diphosphate + di-trans,octa-cis-undecaprenyl diphosphate + H(+)</text>
        <dbReference type="Rhea" id="RHEA:23708"/>
        <dbReference type="Rhea" id="RHEA-COMP:9602"/>
        <dbReference type="Rhea" id="RHEA-COMP:9603"/>
        <dbReference type="ChEBI" id="CHEBI:15378"/>
        <dbReference type="ChEBI" id="CHEBI:58405"/>
        <dbReference type="ChEBI" id="CHEBI:60033"/>
        <dbReference type="ChEBI" id="CHEBI:78435"/>
        <dbReference type="EC" id="2.4.99.28"/>
    </reaction>
</comment>
<accession>A0A6J6GLP7</accession>
<keyword evidence="8" id="KW-0511">Multifunctional enzyme</keyword>
<feature type="domain" description="Penicillin-binding protein transpeptidase" evidence="14">
    <location>
        <begin position="344"/>
        <end position="583"/>
    </location>
</feature>
<dbReference type="InterPro" id="IPR001460">
    <property type="entry name" value="PCN-bd_Tpept"/>
</dbReference>
<evidence type="ECO:0000259" key="14">
    <source>
        <dbReference type="Pfam" id="PF00905"/>
    </source>
</evidence>
<dbReference type="Pfam" id="PF00912">
    <property type="entry name" value="Transgly"/>
    <property type="match status" value="1"/>
</dbReference>
<evidence type="ECO:0000256" key="10">
    <source>
        <dbReference type="ARBA" id="ARBA00044770"/>
    </source>
</evidence>
<dbReference type="Pfam" id="PF00905">
    <property type="entry name" value="Transpeptidase"/>
    <property type="match status" value="1"/>
</dbReference>
<dbReference type="GO" id="GO:0006508">
    <property type="term" value="P:proteolysis"/>
    <property type="evidence" value="ECO:0007669"/>
    <property type="project" value="UniProtKB-KW"/>
</dbReference>